<protein>
    <recommendedName>
        <fullName evidence="3">TPM domain-containing protein</fullName>
    </recommendedName>
</protein>
<dbReference type="PANTHER" id="PTHR30373:SF2">
    <property type="entry name" value="UPF0603 PROTEIN YGCG"/>
    <property type="match status" value="1"/>
</dbReference>
<feature type="compositionally biased region" description="Basic and acidic residues" evidence="1">
    <location>
        <begin position="234"/>
        <end position="246"/>
    </location>
</feature>
<proteinExistence type="predicted"/>
<feature type="region of interest" description="Disordered" evidence="1">
    <location>
        <begin position="234"/>
        <end position="255"/>
    </location>
</feature>
<dbReference type="Gene3D" id="3.10.310.50">
    <property type="match status" value="1"/>
</dbReference>
<evidence type="ECO:0000313" key="4">
    <source>
        <dbReference type="EMBL" id="CAD8655694.1"/>
    </source>
</evidence>
<evidence type="ECO:0000259" key="3">
    <source>
        <dbReference type="Pfam" id="PF04536"/>
    </source>
</evidence>
<keyword evidence="2" id="KW-1133">Transmembrane helix</keyword>
<keyword evidence="2" id="KW-0812">Transmembrane</keyword>
<evidence type="ECO:0000256" key="2">
    <source>
        <dbReference type="SAM" id="Phobius"/>
    </source>
</evidence>
<dbReference type="InterPro" id="IPR007621">
    <property type="entry name" value="TPM_dom"/>
</dbReference>
<accession>A0A7S0MZC8</accession>
<sequence length="293" mass="30378">MASSTVCASAPIKAQITNGNAATQLRASRASVVSGRPVASRAVSLRSVRKTSPVVVEANQEKNMVQKIGNGLAALGLAASFALAPMDAAVASEFDIINTPAPAAGIVDDAGVLSKASSGTLVKKLQNVEKSTGFKLEVVTVRKLVFEPDVFAFADQVIENWFPTAELGDKVGVLLVNTSSKEGALVGGPAFMGTIGDDVVEGIVTENIPILTSEEKYNEAIISSVDRIQAILEGKEDPGGPKRAEKATGGNFKTKSETAANRNKFAGVVIGLLVIATAVPMIQYYGYIGGGNK</sequence>
<name>A0A7S0MZC8_9CHLO</name>
<feature type="domain" description="TPM" evidence="3">
    <location>
        <begin position="106"/>
        <end position="230"/>
    </location>
</feature>
<reference evidence="4" key="1">
    <citation type="submission" date="2021-01" db="EMBL/GenBank/DDBJ databases">
        <authorList>
            <person name="Corre E."/>
            <person name="Pelletier E."/>
            <person name="Niang G."/>
            <person name="Scheremetjew M."/>
            <person name="Finn R."/>
            <person name="Kale V."/>
            <person name="Holt S."/>
            <person name="Cochrane G."/>
            <person name="Meng A."/>
            <person name="Brown T."/>
            <person name="Cohen L."/>
        </authorList>
    </citation>
    <scope>NUCLEOTIDE SEQUENCE</scope>
    <source>
        <strain evidence="4">CCMP722</strain>
    </source>
</reference>
<gene>
    <name evidence="4" type="ORF">POBO1169_LOCUS4065</name>
</gene>
<feature type="transmembrane region" description="Helical" evidence="2">
    <location>
        <begin position="265"/>
        <end position="287"/>
    </location>
</feature>
<keyword evidence="2" id="KW-0472">Membrane</keyword>
<dbReference type="PANTHER" id="PTHR30373">
    <property type="entry name" value="UPF0603 PROTEIN YGCG"/>
    <property type="match status" value="1"/>
</dbReference>
<evidence type="ECO:0000256" key="1">
    <source>
        <dbReference type="SAM" id="MobiDB-lite"/>
    </source>
</evidence>
<dbReference type="Pfam" id="PF04536">
    <property type="entry name" value="TPM_phosphatase"/>
    <property type="match status" value="1"/>
</dbReference>
<dbReference type="EMBL" id="HBFA01007805">
    <property type="protein sequence ID" value="CAD8655694.1"/>
    <property type="molecule type" value="Transcribed_RNA"/>
</dbReference>
<organism evidence="4">
    <name type="scientific">Pyramimonas obovata</name>
    <dbReference type="NCBI Taxonomy" id="1411642"/>
    <lineage>
        <taxon>Eukaryota</taxon>
        <taxon>Viridiplantae</taxon>
        <taxon>Chlorophyta</taxon>
        <taxon>Pyramimonadophyceae</taxon>
        <taxon>Pyramimonadales</taxon>
        <taxon>Pyramimonadaceae</taxon>
        <taxon>Pyramimonas</taxon>
        <taxon>Pyramimonas incertae sedis</taxon>
    </lineage>
</organism>
<dbReference type="AlphaFoldDB" id="A0A7S0MZC8"/>